<keyword evidence="1" id="KW-0472">Membrane</keyword>
<reference evidence="3" key="1">
    <citation type="journal article" date="2019" name="Int. J. Syst. Evol. Microbiol.">
        <title>The Global Catalogue of Microorganisms (GCM) 10K type strain sequencing project: providing services to taxonomists for standard genome sequencing and annotation.</title>
        <authorList>
            <consortium name="The Broad Institute Genomics Platform"/>
            <consortium name="The Broad Institute Genome Sequencing Center for Infectious Disease"/>
            <person name="Wu L."/>
            <person name="Ma J."/>
        </authorList>
    </citation>
    <scope>NUCLEOTIDE SEQUENCE [LARGE SCALE GENOMIC DNA]</scope>
    <source>
        <strain evidence="3">KCTC 15012</strain>
    </source>
</reference>
<keyword evidence="1" id="KW-1133">Transmembrane helix</keyword>
<gene>
    <name evidence="2" type="ORF">ACFSNB_03425</name>
</gene>
<protein>
    <submittedName>
        <fullName evidence="2">Uncharacterized protein</fullName>
    </submittedName>
</protein>
<evidence type="ECO:0000256" key="1">
    <source>
        <dbReference type="SAM" id="Phobius"/>
    </source>
</evidence>
<organism evidence="2 3">
    <name type="scientific">Phaeospirillum tilakii</name>
    <dbReference type="NCBI Taxonomy" id="741673"/>
    <lineage>
        <taxon>Bacteria</taxon>
        <taxon>Pseudomonadati</taxon>
        <taxon>Pseudomonadota</taxon>
        <taxon>Alphaproteobacteria</taxon>
        <taxon>Rhodospirillales</taxon>
        <taxon>Rhodospirillaceae</taxon>
        <taxon>Phaeospirillum</taxon>
    </lineage>
</organism>
<accession>A0ABW5C7L1</accession>
<keyword evidence="1" id="KW-0812">Transmembrane</keyword>
<dbReference type="EMBL" id="JBHUIY010000004">
    <property type="protein sequence ID" value="MFD2232848.1"/>
    <property type="molecule type" value="Genomic_DNA"/>
</dbReference>
<comment type="caution">
    <text evidence="2">The sequence shown here is derived from an EMBL/GenBank/DDBJ whole genome shotgun (WGS) entry which is preliminary data.</text>
</comment>
<sequence length="74" mass="6918">MSTLGKVIGVVGAGLGLIALYVSVSATGALSGANTDPGPATSPLGFAIYIGLLLTAVCGGLVLILATSGGGGDE</sequence>
<dbReference type="RefSeq" id="WP_377314520.1">
    <property type="nucleotide sequence ID" value="NZ_JBHUIY010000004.1"/>
</dbReference>
<evidence type="ECO:0000313" key="2">
    <source>
        <dbReference type="EMBL" id="MFD2232848.1"/>
    </source>
</evidence>
<dbReference type="Proteomes" id="UP001597296">
    <property type="component" value="Unassembled WGS sequence"/>
</dbReference>
<feature type="transmembrane region" description="Helical" evidence="1">
    <location>
        <begin position="7"/>
        <end position="26"/>
    </location>
</feature>
<evidence type="ECO:0000313" key="3">
    <source>
        <dbReference type="Proteomes" id="UP001597296"/>
    </source>
</evidence>
<feature type="transmembrane region" description="Helical" evidence="1">
    <location>
        <begin position="46"/>
        <end position="66"/>
    </location>
</feature>
<proteinExistence type="predicted"/>
<keyword evidence="3" id="KW-1185">Reference proteome</keyword>
<name>A0ABW5C7L1_9PROT</name>